<dbReference type="InterPro" id="IPR010730">
    <property type="entry name" value="HET"/>
</dbReference>
<feature type="region of interest" description="Disordered" evidence="1">
    <location>
        <begin position="158"/>
        <end position="191"/>
    </location>
</feature>
<protein>
    <recommendedName>
        <fullName evidence="2">Heterokaryon incompatibility domain-containing protein</fullName>
    </recommendedName>
</protein>
<comment type="caution">
    <text evidence="3">The sequence shown here is derived from an EMBL/GenBank/DDBJ whole genome shotgun (WGS) entry which is preliminary data.</text>
</comment>
<name>A0A167BWX8_COLIC</name>
<feature type="region of interest" description="Disordered" evidence="1">
    <location>
        <begin position="1070"/>
        <end position="1098"/>
    </location>
</feature>
<feature type="compositionally biased region" description="Polar residues" evidence="1">
    <location>
        <begin position="162"/>
        <end position="173"/>
    </location>
</feature>
<dbReference type="PANTHER" id="PTHR24148:SF81">
    <property type="entry name" value="HETEROKARYON INCOMPATIBILITY DOMAIN-CONTAINING PROTEIN"/>
    <property type="match status" value="1"/>
</dbReference>
<dbReference type="Pfam" id="PF06985">
    <property type="entry name" value="HET"/>
    <property type="match status" value="2"/>
</dbReference>
<accession>A0A167BWX8</accession>
<dbReference type="InterPro" id="IPR052895">
    <property type="entry name" value="HetReg/Transcr_Mod"/>
</dbReference>
<gene>
    <name evidence="3" type="ORF">CI238_01793</name>
</gene>
<feature type="domain" description="Heterokaryon incompatibility" evidence="2">
    <location>
        <begin position="1141"/>
        <end position="1272"/>
    </location>
</feature>
<keyword evidence="4" id="KW-1185">Reference proteome</keyword>
<evidence type="ECO:0000313" key="3">
    <source>
        <dbReference type="EMBL" id="KZL81841.1"/>
    </source>
</evidence>
<proteinExistence type="predicted"/>
<sequence length="2006" mass="227800">MFYGQKGILVGLDILTRDGGFGQPDLVYQLPSSFLPTPLHRPTCSGYLNLIKYPYVVSVEHIIHSTAPRPHPHRNCTMFNWHEPACRNPDVVFLDGLNIPYCQSCGETASVDEVVNSKLDRALSKPPSQAKFELCWPSSLPFVEDNDATHIDVESILPVGEPNSSLNTTNQEQSPSSSSAPADAGNHERGPTESLYERLFARKIRILRLLPGAYGDPIRGKLLTKDLAFKPEYEALSYTWADQSGDTSRSQWIFLGKRWDIMTITVNCANALRRLRYPGWSRDVWVDAICINQEDDSERSHQVGLMQNIYANALRVLIYLGEDPCDPDPTPLNPWKFENHGNTLASNIDISLCPYFTRIWVVQEIAVARSAWVLYGSRGMRWEDLSYHFEGGSQELKNTHPWLTHVAGPRLRELEELPYLLSATTKCLASDPRDKVFALLGLCLGTRPAGLTADYSLDQNQIFAGITAFIFVRFSQFRWQILLAAKPSSTRNRPFWAIDWSSTQKVFMGNSITYPGASRKTSKIEHTEENHHQNLTEIQFDRAGKLIMSGAPVFLLDYRTSKGLVIPDAPGLIQDVTFSLEKDYGRRDPSLPSMYSSPKTDRAFSFPAIPERLLILRPVAFPNIYSFVGACHQKQVNPLVGCLDLIDNRVIALFSVWNELLQNIDSKPVWLVPEFWLELKKICDKIKKAWKMTVNQWTKAFMFKAKIILTKRNHENKSSHVTGTPQVFDGKINRPRVEIVNQVNASSEALRALCFKACYRGRLAMPGRVRYSWRTTKGRPVPEGVVLLLFGVFWNMTHKPGQEDDPHQPRPWYNFRGCNLNRLLATPSVKKGVKYIDKAFGFDIAWVLRRMARNGPWLDYNQVTVLLLGQEFSHRRDAIKTLEEIYTVSGKKEDCDSDTRTGIDDILDDLRQGPDFSWIGFSDGSGTISSNSSVPTGSWMIEEGDTLTGRFRKVTSSWAPMLDLVRETEHHLLPLEAAFTADIQMQPFESTPLEEIHIQRCSTGMFQNVATPISLPDSSTQSNGPPTLPTSATELKLCWPSSLTFIEEDTVDSKIPERVEEVSLGLKVEASKDASKDETSHLNSSSSHAPESTPSTSNDRKTLYVTLYAKRIRLLRLLPGRFHDPLRGELKVVNLASKPDYEALSYTWSDLNGDTRKSQSIYIGERCDSLAITSNCANALRRLRSPSWSRDLWVDAICINQDDTRERSHQVGIMQNIYATAARVLVYLGEDPEDLNPAPPSPWKYENNGNTLHLTTDISGQPYFSRVWVIQEVASAQEKHILFGSRGSRWQDLLQPQDGATVGDLRTAGLYAAKRSRERLYQMHPWAHQVFKRRHRDLEELLELLYATVRSEASDPRDKIFALLGLFPEAHNAGLVADYSLSREQVLSGVMAFFLLRHPKERCRLFSTVQPSSASSLPSWVIDWSQKPDWHEQNTPSVPVTISNLRGIGFLGDSSAFRFDRTGGLWLKGASPFRLEDCIFTRDVTQPKPPGIINDILYSPTSEEQRLTAVTWAQETDKIFAVAGLPDHLLILRPVPLTANKYNFVAICGLPSIDNVILINALDSQNILLISAWNYILGDDAWYSPRTWQAMEDICSAIEECWKLEEGGKKTIHSIMELYDRACHGNPSSLGPSFLEALRTMANIPHELSQVLCLEPSGEVPGSGQTHYFWTSVPGFFKRVFGRPNATTRQGYSGVTFEMLLDLSQEGIPRASPLELLRQVVNRRLRLQAMRATQEPQPPRLQETRLPEVEVRWNYPLRDIPRSEKDNILLSETMVQAFWDWGESRGFATKSERPEWPPKPDDHRRNLEWQRGYMHEEHMDKILVDLEQCFGSTLRFTTDVTLDSLLKSLLGQRLDDKLHALSILEMCHCERTKHDPIPTLDSREVMQWLRDSVDLRGEPRNILSSQRPRHTGWGGNFARTWDLLTRDNLHGDKVDEFFSPSSSSGFFWRPVPPATRAKWAPLLDLVKETRARLFPLKESFTAYYHLEERLEKLSVDRNGWEEICIV</sequence>
<reference evidence="3 4" key="1">
    <citation type="submission" date="2015-06" db="EMBL/GenBank/DDBJ databases">
        <title>Survival trade-offs in plant roots during colonization by closely related pathogenic and mutualistic fungi.</title>
        <authorList>
            <person name="Hacquard S."/>
            <person name="Kracher B."/>
            <person name="Hiruma K."/>
            <person name="Weinman A."/>
            <person name="Muench P."/>
            <person name="Garrido Oter R."/>
            <person name="Ver Loren van Themaat E."/>
            <person name="Dallerey J.-F."/>
            <person name="Damm U."/>
            <person name="Henrissat B."/>
            <person name="Lespinet O."/>
            <person name="Thon M."/>
            <person name="Kemen E."/>
            <person name="McHardy A.C."/>
            <person name="Schulze-Lefert P."/>
            <person name="O'Connell R.J."/>
        </authorList>
    </citation>
    <scope>NUCLEOTIDE SEQUENCE [LARGE SCALE GENOMIC DNA]</scope>
    <source>
        <strain evidence="3 4">MAFF 238704</strain>
    </source>
</reference>
<evidence type="ECO:0000313" key="4">
    <source>
        <dbReference type="Proteomes" id="UP000076584"/>
    </source>
</evidence>
<dbReference type="Proteomes" id="UP000076584">
    <property type="component" value="Unassembled WGS sequence"/>
</dbReference>
<feature type="region of interest" description="Disordered" evidence="1">
    <location>
        <begin position="1012"/>
        <end position="1032"/>
    </location>
</feature>
<organism evidence="3 4">
    <name type="scientific">Colletotrichum incanum</name>
    <name type="common">Soybean anthracnose fungus</name>
    <dbReference type="NCBI Taxonomy" id="1573173"/>
    <lineage>
        <taxon>Eukaryota</taxon>
        <taxon>Fungi</taxon>
        <taxon>Dikarya</taxon>
        <taxon>Ascomycota</taxon>
        <taxon>Pezizomycotina</taxon>
        <taxon>Sordariomycetes</taxon>
        <taxon>Hypocreomycetidae</taxon>
        <taxon>Glomerellales</taxon>
        <taxon>Glomerellaceae</taxon>
        <taxon>Colletotrichum</taxon>
        <taxon>Colletotrichum spaethianum species complex</taxon>
    </lineage>
</organism>
<evidence type="ECO:0000259" key="2">
    <source>
        <dbReference type="Pfam" id="PF06985"/>
    </source>
</evidence>
<dbReference type="EMBL" id="LFIW01001556">
    <property type="protein sequence ID" value="KZL81841.1"/>
    <property type="molecule type" value="Genomic_DNA"/>
</dbReference>
<feature type="domain" description="Heterokaryon incompatibility" evidence="2">
    <location>
        <begin position="233"/>
        <end position="364"/>
    </location>
</feature>
<evidence type="ECO:0000256" key="1">
    <source>
        <dbReference type="SAM" id="MobiDB-lite"/>
    </source>
</evidence>
<dbReference type="PANTHER" id="PTHR24148">
    <property type="entry name" value="ANKYRIN REPEAT DOMAIN-CONTAINING PROTEIN 39 HOMOLOG-RELATED"/>
    <property type="match status" value="1"/>
</dbReference>
<feature type="compositionally biased region" description="Basic and acidic residues" evidence="1">
    <location>
        <begin position="1070"/>
        <end position="1080"/>
    </location>
</feature>
<feature type="compositionally biased region" description="Low complexity" evidence="1">
    <location>
        <begin position="1084"/>
        <end position="1097"/>
    </location>
</feature>